<dbReference type="Proteomes" id="UP000578449">
    <property type="component" value="Unassembled WGS sequence"/>
</dbReference>
<proteinExistence type="predicted"/>
<dbReference type="RefSeq" id="WP_185052890.1">
    <property type="nucleotide sequence ID" value="NZ_BAABIX010000024.1"/>
</dbReference>
<name>A0A840PEV7_9ACTN</name>
<dbReference type="SUPFAM" id="SSF55718">
    <property type="entry name" value="SCP-like"/>
    <property type="match status" value="1"/>
</dbReference>
<evidence type="ECO:0000259" key="1">
    <source>
        <dbReference type="Pfam" id="PF11716"/>
    </source>
</evidence>
<dbReference type="NCBIfam" id="TIGR03083">
    <property type="entry name" value="maleylpyruvate isomerase family mycothiol-dependent enzyme"/>
    <property type="match status" value="1"/>
</dbReference>
<keyword evidence="3" id="KW-1185">Reference proteome</keyword>
<dbReference type="InterPro" id="IPR034660">
    <property type="entry name" value="DinB/YfiT-like"/>
</dbReference>
<dbReference type="InterPro" id="IPR017517">
    <property type="entry name" value="Maleyloyr_isom"/>
</dbReference>
<dbReference type="EC" id="5.2.1.4" evidence="2"/>
<dbReference type="GO" id="GO:0050077">
    <property type="term" value="F:maleylpyruvate isomerase activity"/>
    <property type="evidence" value="ECO:0007669"/>
    <property type="project" value="UniProtKB-EC"/>
</dbReference>
<dbReference type="InterPro" id="IPR036527">
    <property type="entry name" value="SCP2_sterol-bd_dom_sf"/>
</dbReference>
<comment type="caution">
    <text evidence="2">The sequence shown here is derived from an EMBL/GenBank/DDBJ whole genome shotgun (WGS) entry which is preliminary data.</text>
</comment>
<feature type="domain" description="Mycothiol-dependent maleylpyruvate isomerase metal-binding" evidence="1">
    <location>
        <begin position="12"/>
        <end position="148"/>
    </location>
</feature>
<dbReference type="InterPro" id="IPR024344">
    <property type="entry name" value="MDMPI_metal-binding"/>
</dbReference>
<sequence length="251" mass="27032">MTDVLDALTAELAAATNRLLATVAGLADSDVTAPSRLPGWTRGHVLAHIARNADSHLNLLTWARTGVETPQYPDHEARAAAIEAGARRPAAEQLADLEESAARFAAAVRGMPAYAWRARVRGLGPPEHPAWYVLVRRVREVEVHHVDLDAGYDWTDWPEPFVRRELHDALACWPQAHDTSIGEIHAGGRRWTGLGAGPAVHGAPAEVLAWLTGRAPGTGLKVIPEGAVAPPPWLTMPAPPRLPATPPKEYP</sequence>
<evidence type="ECO:0000313" key="3">
    <source>
        <dbReference type="Proteomes" id="UP000578449"/>
    </source>
</evidence>
<reference evidence="2 3" key="1">
    <citation type="submission" date="2020-08" db="EMBL/GenBank/DDBJ databases">
        <title>Genomic Encyclopedia of Type Strains, Phase IV (KMG-IV): sequencing the most valuable type-strain genomes for metagenomic binning, comparative biology and taxonomic classification.</title>
        <authorList>
            <person name="Goeker M."/>
        </authorList>
    </citation>
    <scope>NUCLEOTIDE SEQUENCE [LARGE SCALE GENOMIC DNA]</scope>
    <source>
        <strain evidence="2 3">DSM 45615</strain>
    </source>
</reference>
<keyword evidence="2" id="KW-0413">Isomerase</keyword>
<dbReference type="SUPFAM" id="SSF109854">
    <property type="entry name" value="DinB/YfiT-like putative metalloenzymes"/>
    <property type="match status" value="1"/>
</dbReference>
<gene>
    <name evidence="2" type="ORF">HNP84_005734</name>
</gene>
<dbReference type="AlphaFoldDB" id="A0A840PEV7"/>
<evidence type="ECO:0000313" key="2">
    <source>
        <dbReference type="EMBL" id="MBB5135990.1"/>
    </source>
</evidence>
<dbReference type="Gene3D" id="1.20.120.450">
    <property type="entry name" value="dinb family like domain"/>
    <property type="match status" value="1"/>
</dbReference>
<keyword evidence="2" id="KW-0670">Pyruvate</keyword>
<dbReference type="EMBL" id="JACHGN010000012">
    <property type="protein sequence ID" value="MBB5135990.1"/>
    <property type="molecule type" value="Genomic_DNA"/>
</dbReference>
<accession>A0A840PEV7</accession>
<organism evidence="2 3">
    <name type="scientific">Thermocatellispora tengchongensis</name>
    <dbReference type="NCBI Taxonomy" id="1073253"/>
    <lineage>
        <taxon>Bacteria</taxon>
        <taxon>Bacillati</taxon>
        <taxon>Actinomycetota</taxon>
        <taxon>Actinomycetes</taxon>
        <taxon>Streptosporangiales</taxon>
        <taxon>Streptosporangiaceae</taxon>
        <taxon>Thermocatellispora</taxon>
    </lineage>
</organism>
<dbReference type="Pfam" id="PF11716">
    <property type="entry name" value="MDMPI_N"/>
    <property type="match status" value="1"/>
</dbReference>
<dbReference type="Gene3D" id="3.30.1050.20">
    <property type="match status" value="1"/>
</dbReference>
<dbReference type="GO" id="GO:0046872">
    <property type="term" value="F:metal ion binding"/>
    <property type="evidence" value="ECO:0007669"/>
    <property type="project" value="InterPro"/>
</dbReference>
<protein>
    <submittedName>
        <fullName evidence="2">Maleylpyruvate isomerase</fullName>
        <ecNumber evidence="2">5.2.1.4</ecNumber>
    </submittedName>
</protein>